<dbReference type="EMBL" id="CABPRJ010001915">
    <property type="protein sequence ID" value="VVC41287.1"/>
    <property type="molecule type" value="Genomic_DNA"/>
</dbReference>
<proteinExistence type="predicted"/>
<dbReference type="AlphaFoldDB" id="A0A5E4NC71"/>
<organism evidence="1 2">
    <name type="scientific">Cinara cedri</name>
    <dbReference type="NCBI Taxonomy" id="506608"/>
    <lineage>
        <taxon>Eukaryota</taxon>
        <taxon>Metazoa</taxon>
        <taxon>Ecdysozoa</taxon>
        <taxon>Arthropoda</taxon>
        <taxon>Hexapoda</taxon>
        <taxon>Insecta</taxon>
        <taxon>Pterygota</taxon>
        <taxon>Neoptera</taxon>
        <taxon>Paraneoptera</taxon>
        <taxon>Hemiptera</taxon>
        <taxon>Sternorrhyncha</taxon>
        <taxon>Aphidomorpha</taxon>
        <taxon>Aphidoidea</taxon>
        <taxon>Aphididae</taxon>
        <taxon>Lachninae</taxon>
        <taxon>Cinara</taxon>
    </lineage>
</organism>
<keyword evidence="2" id="KW-1185">Reference proteome</keyword>
<sequence>MKQHRKLLYKHVFPSIVGRIKFAKQQFTESTKTVPVPQIIEKNNILDFDKTLIKVSSTSDVELNVFPLDVPSISSKVQSINQNLPETDEIKFDHIQWKVSMEEEMMAHNENKTWTLVR</sequence>
<name>A0A5E4NC71_9HEMI</name>
<protein>
    <submittedName>
        <fullName evidence="1">Uncharacterized protein</fullName>
    </submittedName>
</protein>
<dbReference type="OrthoDB" id="413361at2759"/>
<gene>
    <name evidence="1" type="ORF">CINCED_3A023550</name>
</gene>
<evidence type="ECO:0000313" key="1">
    <source>
        <dbReference type="EMBL" id="VVC41287.1"/>
    </source>
</evidence>
<evidence type="ECO:0000313" key="2">
    <source>
        <dbReference type="Proteomes" id="UP000325440"/>
    </source>
</evidence>
<accession>A0A5E4NC71</accession>
<dbReference type="Proteomes" id="UP000325440">
    <property type="component" value="Unassembled WGS sequence"/>
</dbReference>
<reference evidence="1 2" key="1">
    <citation type="submission" date="2019-08" db="EMBL/GenBank/DDBJ databases">
        <authorList>
            <person name="Alioto T."/>
            <person name="Alioto T."/>
            <person name="Gomez Garrido J."/>
        </authorList>
    </citation>
    <scope>NUCLEOTIDE SEQUENCE [LARGE SCALE GENOMIC DNA]</scope>
</reference>